<dbReference type="EMBL" id="FMZA01000012">
    <property type="protein sequence ID" value="SDC63082.1"/>
    <property type="molecule type" value="Genomic_DNA"/>
</dbReference>
<dbReference type="GO" id="GO:0005829">
    <property type="term" value="C:cytosol"/>
    <property type="evidence" value="ECO:0007669"/>
    <property type="project" value="TreeGrafter"/>
</dbReference>
<keyword evidence="4" id="KW-1185">Reference proteome</keyword>
<sequence length="343" mass="37363">MNANSTRYSRQMLFPPIGEEGQHRLFHSRVAVVGLGALGTALSHHMVRAGVGYVRLIDRDFVEPSNLQRQMLFDEADAEEGIPKAIAAEQKLTAINSQTELESHVADLTANNAESLLTGVDVILDGTDNFAVRYLINDVSVKHGLPWIYGGVVSSRGMTFTIRPGITPCLRCLFPDSPAPGTAETCDTAGVIGPAVQVVAAFQATEALKLLVGDMEALNPHLRHFELWHNHDAALQGQKRDDCPACGQHRYQFLEAPDRSDSAVSLCGRDTVQISPAKPHPLDLEQLEATLSPLGKVERNRFLLRAQVDGDHRLVLFPDGRILVQGTDDPALARSLVARYIGA</sequence>
<dbReference type="AlphaFoldDB" id="A0A1G6N5G2"/>
<gene>
    <name evidence="3" type="ORF">SAMN04488112_1127</name>
</gene>
<name>A0A1G6N5G2_9BACL</name>
<organism evidence="3 4">
    <name type="scientific">Melghirimyces thermohalophilus</name>
    <dbReference type="NCBI Taxonomy" id="1236220"/>
    <lineage>
        <taxon>Bacteria</taxon>
        <taxon>Bacillati</taxon>
        <taxon>Bacillota</taxon>
        <taxon>Bacilli</taxon>
        <taxon>Bacillales</taxon>
        <taxon>Thermoactinomycetaceae</taxon>
        <taxon>Melghirimyces</taxon>
    </lineage>
</organism>
<evidence type="ECO:0000313" key="3">
    <source>
        <dbReference type="EMBL" id="SDC63082.1"/>
    </source>
</evidence>
<comment type="similarity">
    <text evidence="1">Belongs to the HesA/MoeB/ThiF family.</text>
</comment>
<proteinExistence type="inferred from homology"/>
<dbReference type="GO" id="GO:0008146">
    <property type="term" value="F:sulfotransferase activity"/>
    <property type="evidence" value="ECO:0007669"/>
    <property type="project" value="TreeGrafter"/>
</dbReference>
<keyword evidence="3" id="KW-0808">Transferase</keyword>
<dbReference type="FunFam" id="3.40.50.720:FF:000080">
    <property type="entry name" value="Thiazole biosynthesis adenylyltransferase ThiF"/>
    <property type="match status" value="1"/>
</dbReference>
<accession>A0A1G6N5G2</accession>
<dbReference type="InterPro" id="IPR000594">
    <property type="entry name" value="ThiF_NAD_FAD-bd"/>
</dbReference>
<dbReference type="GO" id="GO:0008641">
    <property type="term" value="F:ubiquitin-like modifier activating enzyme activity"/>
    <property type="evidence" value="ECO:0007669"/>
    <property type="project" value="InterPro"/>
</dbReference>
<keyword evidence="3" id="KW-0548">Nucleotidyltransferase</keyword>
<dbReference type="Gene3D" id="3.40.50.720">
    <property type="entry name" value="NAD(P)-binding Rossmann-like Domain"/>
    <property type="match status" value="1"/>
</dbReference>
<dbReference type="STRING" id="1236220.SAMN04488112_1127"/>
<dbReference type="Pfam" id="PF00899">
    <property type="entry name" value="ThiF"/>
    <property type="match status" value="1"/>
</dbReference>
<dbReference type="CDD" id="cd00757">
    <property type="entry name" value="ThiF_MoeB_HesA_family"/>
    <property type="match status" value="1"/>
</dbReference>
<dbReference type="InterPro" id="IPR045886">
    <property type="entry name" value="ThiF/MoeB/HesA"/>
</dbReference>
<evidence type="ECO:0000256" key="1">
    <source>
        <dbReference type="ARBA" id="ARBA00009919"/>
    </source>
</evidence>
<protein>
    <submittedName>
        <fullName evidence="3">Adenylyltransferase and sulfurtransferase</fullName>
    </submittedName>
</protein>
<dbReference type="Proteomes" id="UP000199387">
    <property type="component" value="Unassembled WGS sequence"/>
</dbReference>
<dbReference type="InterPro" id="IPR035985">
    <property type="entry name" value="Ubiquitin-activating_enz"/>
</dbReference>
<dbReference type="SUPFAM" id="SSF69572">
    <property type="entry name" value="Activating enzymes of the ubiquitin-like proteins"/>
    <property type="match status" value="1"/>
</dbReference>
<dbReference type="PANTHER" id="PTHR10953">
    <property type="entry name" value="UBIQUITIN-ACTIVATING ENZYME E1"/>
    <property type="match status" value="1"/>
</dbReference>
<evidence type="ECO:0000259" key="2">
    <source>
        <dbReference type="Pfam" id="PF00899"/>
    </source>
</evidence>
<dbReference type="GO" id="GO:0004792">
    <property type="term" value="F:thiosulfate-cyanide sulfurtransferase activity"/>
    <property type="evidence" value="ECO:0007669"/>
    <property type="project" value="TreeGrafter"/>
</dbReference>
<dbReference type="PANTHER" id="PTHR10953:SF102">
    <property type="entry name" value="ADENYLYLTRANSFERASE AND SULFURTRANSFERASE MOCS3"/>
    <property type="match status" value="1"/>
</dbReference>
<evidence type="ECO:0000313" key="4">
    <source>
        <dbReference type="Proteomes" id="UP000199387"/>
    </source>
</evidence>
<feature type="domain" description="THIF-type NAD/FAD binding fold" evidence="2">
    <location>
        <begin position="8"/>
        <end position="244"/>
    </location>
</feature>
<dbReference type="GO" id="GO:0016779">
    <property type="term" value="F:nucleotidyltransferase activity"/>
    <property type="evidence" value="ECO:0007669"/>
    <property type="project" value="UniProtKB-KW"/>
</dbReference>
<reference evidence="3 4" key="1">
    <citation type="submission" date="2016-10" db="EMBL/GenBank/DDBJ databases">
        <authorList>
            <person name="de Groot N.N."/>
        </authorList>
    </citation>
    <scope>NUCLEOTIDE SEQUENCE [LARGE SCALE GENOMIC DNA]</scope>
    <source>
        <strain evidence="3 4">DSM 45514</strain>
    </source>
</reference>